<dbReference type="AlphaFoldDB" id="A0AAN6X6H8"/>
<keyword evidence="3" id="KW-1185">Reference proteome</keyword>
<sequence length="242" mass="26560">MAPKRTREEDTGGADSASSPKKARGGFRVGPENLPDGAWKRKVTKIKKDLITKAKVKKEYAKIKAKTAPGPSSLPIPPPSPTSTSAPLPPPATDPSSSSSAPQDPSSQPPPESAQENLHPSRLALLTTNTPHLDLSNPNLLAEGHPSTLPPPKRNNGNRKRKPDYFSKELDLAEKKKKAAEAREAEFKRREEERQKRISDREKFRRQMAKAKTPGHRDGKVKVGRESKLLLERVQRMVGGGN</sequence>
<dbReference type="EMBL" id="MU864350">
    <property type="protein sequence ID" value="KAK4193775.1"/>
    <property type="molecule type" value="Genomic_DNA"/>
</dbReference>
<organism evidence="2 3">
    <name type="scientific">Podospora australis</name>
    <dbReference type="NCBI Taxonomy" id="1536484"/>
    <lineage>
        <taxon>Eukaryota</taxon>
        <taxon>Fungi</taxon>
        <taxon>Dikarya</taxon>
        <taxon>Ascomycota</taxon>
        <taxon>Pezizomycotina</taxon>
        <taxon>Sordariomycetes</taxon>
        <taxon>Sordariomycetidae</taxon>
        <taxon>Sordariales</taxon>
        <taxon>Podosporaceae</taxon>
        <taxon>Podospora</taxon>
    </lineage>
</organism>
<feature type="compositionally biased region" description="Basic and acidic residues" evidence="1">
    <location>
        <begin position="1"/>
        <end position="10"/>
    </location>
</feature>
<proteinExistence type="predicted"/>
<feature type="compositionally biased region" description="Polar residues" evidence="1">
    <location>
        <begin position="126"/>
        <end position="139"/>
    </location>
</feature>
<dbReference type="PANTHER" id="PTHR41805">
    <property type="entry name" value="EXPRESSED PROTEIN"/>
    <property type="match status" value="1"/>
</dbReference>
<reference evidence="2" key="2">
    <citation type="submission" date="2023-05" db="EMBL/GenBank/DDBJ databases">
        <authorList>
            <consortium name="Lawrence Berkeley National Laboratory"/>
            <person name="Steindorff A."/>
            <person name="Hensen N."/>
            <person name="Bonometti L."/>
            <person name="Westerberg I."/>
            <person name="Brannstrom I.O."/>
            <person name="Guillou S."/>
            <person name="Cros-Aarteil S."/>
            <person name="Calhoun S."/>
            <person name="Haridas S."/>
            <person name="Kuo A."/>
            <person name="Mondo S."/>
            <person name="Pangilinan J."/>
            <person name="Riley R."/>
            <person name="Labutti K."/>
            <person name="Andreopoulos B."/>
            <person name="Lipzen A."/>
            <person name="Chen C."/>
            <person name="Yanf M."/>
            <person name="Daum C."/>
            <person name="Ng V."/>
            <person name="Clum A."/>
            <person name="Ohm R."/>
            <person name="Martin F."/>
            <person name="Silar P."/>
            <person name="Natvig D."/>
            <person name="Lalanne C."/>
            <person name="Gautier V."/>
            <person name="Ament-Velasquez S.L."/>
            <person name="Kruys A."/>
            <person name="Hutchinson M.I."/>
            <person name="Powell A.J."/>
            <person name="Barry K."/>
            <person name="Miller A.N."/>
            <person name="Grigoriev I.V."/>
            <person name="Debuchy R."/>
            <person name="Gladieux P."/>
            <person name="Thoren M.H."/>
            <person name="Johannesson H."/>
        </authorList>
    </citation>
    <scope>NUCLEOTIDE SEQUENCE</scope>
    <source>
        <strain evidence="2">PSN309</strain>
    </source>
</reference>
<name>A0AAN6X6H8_9PEZI</name>
<dbReference type="Proteomes" id="UP001302126">
    <property type="component" value="Unassembled WGS sequence"/>
</dbReference>
<feature type="region of interest" description="Disordered" evidence="1">
    <location>
        <begin position="1"/>
        <end position="224"/>
    </location>
</feature>
<feature type="compositionally biased region" description="Basic and acidic residues" evidence="1">
    <location>
        <begin position="46"/>
        <end position="62"/>
    </location>
</feature>
<feature type="compositionally biased region" description="Basic and acidic residues" evidence="1">
    <location>
        <begin position="163"/>
        <end position="205"/>
    </location>
</feature>
<reference evidence="2" key="1">
    <citation type="journal article" date="2023" name="Mol. Phylogenet. Evol.">
        <title>Genome-scale phylogeny and comparative genomics of the fungal order Sordariales.</title>
        <authorList>
            <person name="Hensen N."/>
            <person name="Bonometti L."/>
            <person name="Westerberg I."/>
            <person name="Brannstrom I.O."/>
            <person name="Guillou S."/>
            <person name="Cros-Aarteil S."/>
            <person name="Calhoun S."/>
            <person name="Haridas S."/>
            <person name="Kuo A."/>
            <person name="Mondo S."/>
            <person name="Pangilinan J."/>
            <person name="Riley R."/>
            <person name="LaButti K."/>
            <person name="Andreopoulos B."/>
            <person name="Lipzen A."/>
            <person name="Chen C."/>
            <person name="Yan M."/>
            <person name="Daum C."/>
            <person name="Ng V."/>
            <person name="Clum A."/>
            <person name="Steindorff A."/>
            <person name="Ohm R.A."/>
            <person name="Martin F."/>
            <person name="Silar P."/>
            <person name="Natvig D.O."/>
            <person name="Lalanne C."/>
            <person name="Gautier V."/>
            <person name="Ament-Velasquez S.L."/>
            <person name="Kruys A."/>
            <person name="Hutchinson M.I."/>
            <person name="Powell A.J."/>
            <person name="Barry K."/>
            <person name="Miller A.N."/>
            <person name="Grigoriev I.V."/>
            <person name="Debuchy R."/>
            <person name="Gladieux P."/>
            <person name="Hiltunen Thoren M."/>
            <person name="Johannesson H."/>
        </authorList>
    </citation>
    <scope>NUCLEOTIDE SEQUENCE</scope>
    <source>
        <strain evidence="2">PSN309</strain>
    </source>
</reference>
<protein>
    <recommendedName>
        <fullName evidence="4">rRNA-processing protein FYV7</fullName>
    </recommendedName>
</protein>
<evidence type="ECO:0008006" key="4">
    <source>
        <dbReference type="Google" id="ProtNLM"/>
    </source>
</evidence>
<evidence type="ECO:0000313" key="3">
    <source>
        <dbReference type="Proteomes" id="UP001302126"/>
    </source>
</evidence>
<comment type="caution">
    <text evidence="2">The sequence shown here is derived from an EMBL/GenBank/DDBJ whole genome shotgun (WGS) entry which is preliminary data.</text>
</comment>
<evidence type="ECO:0000256" key="1">
    <source>
        <dbReference type="SAM" id="MobiDB-lite"/>
    </source>
</evidence>
<accession>A0AAN6X6H8</accession>
<dbReference type="PANTHER" id="PTHR41805:SF1">
    <property type="entry name" value="RRNA-PROCESSING PROTEIN FYV7"/>
    <property type="match status" value="1"/>
</dbReference>
<evidence type="ECO:0000313" key="2">
    <source>
        <dbReference type="EMBL" id="KAK4193775.1"/>
    </source>
</evidence>
<feature type="compositionally biased region" description="Pro residues" evidence="1">
    <location>
        <begin position="72"/>
        <end position="93"/>
    </location>
</feature>
<gene>
    <name evidence="2" type="ORF">QBC35DRAFT_480227</name>
</gene>
<feature type="compositionally biased region" description="Basic and acidic residues" evidence="1">
    <location>
        <begin position="215"/>
        <end position="224"/>
    </location>
</feature>
<feature type="compositionally biased region" description="Low complexity" evidence="1">
    <location>
        <begin position="94"/>
        <end position="106"/>
    </location>
</feature>